<dbReference type="SMART" id="SM00718">
    <property type="entry name" value="DM4_12"/>
    <property type="match status" value="2"/>
</dbReference>
<gene>
    <name evidence="3" type="primary">LOC108735659</name>
</gene>
<dbReference type="GeneID" id="108735659"/>
<dbReference type="OrthoDB" id="6617264at2759"/>
<dbReference type="PANTHER" id="PTHR21398">
    <property type="entry name" value="AGAP007094-PA"/>
    <property type="match status" value="1"/>
</dbReference>
<protein>
    <submittedName>
        <fullName evidence="3">Uncharacterized protein LOC108735659</fullName>
    </submittedName>
</protein>
<name>A0A7F5R572_AGRPL</name>
<dbReference type="AlphaFoldDB" id="A0A7F5R572"/>
<dbReference type="PANTHER" id="PTHR21398:SF1">
    <property type="entry name" value="FI03705P"/>
    <property type="match status" value="1"/>
</dbReference>
<feature type="compositionally biased region" description="Basic and acidic residues" evidence="1">
    <location>
        <begin position="83"/>
        <end position="103"/>
    </location>
</feature>
<dbReference type="Pfam" id="PF07841">
    <property type="entry name" value="DM4_12"/>
    <property type="match status" value="2"/>
</dbReference>
<dbReference type="Proteomes" id="UP000192223">
    <property type="component" value="Unplaced"/>
</dbReference>
<sequence>MSLTSEVSEFNKNYTEYRNDIGAVRLSRKKRFLVFPEGSSLQLVYCLTMPSIAMADFFVFGWTAAIAWELPNKPYIGVHKKKDNKEGEMTEGDKGEDHPHSRLDSPSGSKTKLYYTQKKSPYSTINKLGIKIPPSTYSTVLQLLNKNFQNPFSDKRRTSQSQMKYSNGGSYYKDLGDRVTMYHDPVYREVHRRTRRDLYPKIEKFLSMQQKDGKACLLKAICEVTKLPKGKEKGSFMQELIRVLFRVKEFQHPSDEKDKYDAAANEEHNCGDMYPTCDSSVAALCMTAPVITPAAIFSEFFAYGIVYNLPNDTSLFKPVLKNKNVAKTRHRRDLYQKLETVISSIGHNGKECILKILCESGQKLNRKRNNVLEEILWTIFRLPLDPMLIEESDDHWRYHLAHKKGLEQHDVNCAEVYSQCRPSFMDILIDFVNN</sequence>
<evidence type="ECO:0000256" key="1">
    <source>
        <dbReference type="SAM" id="MobiDB-lite"/>
    </source>
</evidence>
<accession>A0A7F5R572</accession>
<dbReference type="InParanoid" id="A0A7F5R572"/>
<dbReference type="RefSeq" id="XP_025830808.1">
    <property type="nucleotide sequence ID" value="XM_025975023.1"/>
</dbReference>
<dbReference type="InterPro" id="IPR006631">
    <property type="entry name" value="DM4_12"/>
</dbReference>
<evidence type="ECO:0000313" key="3">
    <source>
        <dbReference type="RefSeq" id="XP_025830808.1"/>
    </source>
</evidence>
<organism evidence="2 3">
    <name type="scientific">Agrilus planipennis</name>
    <name type="common">Emerald ash borer</name>
    <name type="synonym">Agrilus marcopoli</name>
    <dbReference type="NCBI Taxonomy" id="224129"/>
    <lineage>
        <taxon>Eukaryota</taxon>
        <taxon>Metazoa</taxon>
        <taxon>Ecdysozoa</taxon>
        <taxon>Arthropoda</taxon>
        <taxon>Hexapoda</taxon>
        <taxon>Insecta</taxon>
        <taxon>Pterygota</taxon>
        <taxon>Neoptera</taxon>
        <taxon>Endopterygota</taxon>
        <taxon>Coleoptera</taxon>
        <taxon>Polyphaga</taxon>
        <taxon>Elateriformia</taxon>
        <taxon>Buprestoidea</taxon>
        <taxon>Buprestidae</taxon>
        <taxon>Agrilinae</taxon>
        <taxon>Agrilus</taxon>
    </lineage>
</organism>
<dbReference type="KEGG" id="apln:108735659"/>
<reference evidence="3" key="1">
    <citation type="submission" date="2025-08" db="UniProtKB">
        <authorList>
            <consortium name="RefSeq"/>
        </authorList>
    </citation>
    <scope>IDENTIFICATION</scope>
    <source>
        <tissue evidence="3">Entire body</tissue>
    </source>
</reference>
<feature type="region of interest" description="Disordered" evidence="1">
    <location>
        <begin position="79"/>
        <end position="112"/>
    </location>
</feature>
<proteinExistence type="predicted"/>
<evidence type="ECO:0000313" key="2">
    <source>
        <dbReference type="Proteomes" id="UP000192223"/>
    </source>
</evidence>
<keyword evidence="2" id="KW-1185">Reference proteome</keyword>